<feature type="region of interest" description="Disordered" evidence="1">
    <location>
        <begin position="25"/>
        <end position="78"/>
    </location>
</feature>
<evidence type="ECO:0000256" key="2">
    <source>
        <dbReference type="SAM" id="SignalP"/>
    </source>
</evidence>
<protein>
    <recommendedName>
        <fullName evidence="4">Lipoprotein</fullName>
    </recommendedName>
</protein>
<proteinExistence type="predicted"/>
<dbReference type="PROSITE" id="PS51257">
    <property type="entry name" value="PROKAR_LIPOPROTEIN"/>
    <property type="match status" value="1"/>
</dbReference>
<gene>
    <name evidence="3" type="ORF">MZO42_20315</name>
</gene>
<accession>A0ABU3N9R2</accession>
<sequence length="78" mass="7558">MAKSLMLPALTAAFALAACGETSAPSANVATDSSAEQANHISSEPFGASGAPGADLTDNGVTDGANGFATNETGNLTE</sequence>
<dbReference type="EMBL" id="JALMLT010000007">
    <property type="protein sequence ID" value="MDT8761051.1"/>
    <property type="molecule type" value="Genomic_DNA"/>
</dbReference>
<feature type="compositionally biased region" description="Polar residues" evidence="1">
    <location>
        <begin position="68"/>
        <end position="78"/>
    </location>
</feature>
<reference evidence="3" key="1">
    <citation type="submission" date="2022-04" db="EMBL/GenBank/DDBJ databases">
        <title>Tomato heritable bacteria conferring resistance against bacterial wilt.</title>
        <authorList>
            <person name="Yin J."/>
        </authorList>
    </citation>
    <scope>NUCLEOTIDE SEQUENCE</scope>
    <source>
        <strain evidence="3">Cra20</strain>
    </source>
</reference>
<keyword evidence="2" id="KW-0732">Signal</keyword>
<name>A0ABU3N9R2_9SPHN</name>
<feature type="compositionally biased region" description="Polar residues" evidence="1">
    <location>
        <begin position="25"/>
        <end position="42"/>
    </location>
</feature>
<feature type="signal peptide" evidence="2">
    <location>
        <begin position="1"/>
        <end position="17"/>
    </location>
</feature>
<organism evidence="3">
    <name type="scientific">Sphingomonas psychrotolerans</name>
    <dbReference type="NCBI Taxonomy" id="1327635"/>
    <lineage>
        <taxon>Bacteria</taxon>
        <taxon>Pseudomonadati</taxon>
        <taxon>Pseudomonadota</taxon>
        <taxon>Alphaproteobacteria</taxon>
        <taxon>Sphingomonadales</taxon>
        <taxon>Sphingomonadaceae</taxon>
        <taxon>Sphingomonas</taxon>
    </lineage>
</organism>
<evidence type="ECO:0008006" key="4">
    <source>
        <dbReference type="Google" id="ProtNLM"/>
    </source>
</evidence>
<comment type="caution">
    <text evidence="3">The sequence shown here is derived from an EMBL/GenBank/DDBJ whole genome shotgun (WGS) entry which is preliminary data.</text>
</comment>
<evidence type="ECO:0000256" key="1">
    <source>
        <dbReference type="SAM" id="MobiDB-lite"/>
    </source>
</evidence>
<feature type="chain" id="PRO_5046157896" description="Lipoprotein" evidence="2">
    <location>
        <begin position="18"/>
        <end position="78"/>
    </location>
</feature>
<evidence type="ECO:0000313" key="3">
    <source>
        <dbReference type="EMBL" id="MDT8761051.1"/>
    </source>
</evidence>